<dbReference type="EMBL" id="JAFJMO010000007">
    <property type="protein sequence ID" value="KAJ8271878.1"/>
    <property type="molecule type" value="Genomic_DNA"/>
</dbReference>
<dbReference type="OrthoDB" id="261426at2759"/>
<organism evidence="5 6">
    <name type="scientific">Conger conger</name>
    <name type="common">Conger eel</name>
    <name type="synonym">Muraena conger</name>
    <dbReference type="NCBI Taxonomy" id="82655"/>
    <lineage>
        <taxon>Eukaryota</taxon>
        <taxon>Metazoa</taxon>
        <taxon>Chordata</taxon>
        <taxon>Craniata</taxon>
        <taxon>Vertebrata</taxon>
        <taxon>Euteleostomi</taxon>
        <taxon>Actinopterygii</taxon>
        <taxon>Neopterygii</taxon>
        <taxon>Teleostei</taxon>
        <taxon>Anguilliformes</taxon>
        <taxon>Congridae</taxon>
        <taxon>Conger</taxon>
    </lineage>
</organism>
<sequence>MSVQNIRLPPLPVPERPYPGYSPRDNDKRMSKTKTSHMGTGESRTSKVGPASGYLSTWPAHMTSRIIDEGKSCFTREKIRIHGCDDGLSGPPLGKPRFLVLLEEHLRLKLQDWSPELPKAHEYKLQAYRDVFDYFIEDFRTYKPLLISIKNEYETALGHLRDRIRELEPLRAQLAKVAEESDLRIMALCKEEKEEVTKLKEECRKLEKVIDVLKEEQLCLQAQVSCLEEDLRAQYQAYRDERDARNLLIDKVNCLTNEKEQDHHEEHEEEDILKLKLTLKVCREDMTRAQVQLNQLQADYADVVPRRDWDNLELTHQENQEKLETLQKDFEELKAQHDTLTEEHQQVVLERDNLQAKLEGDRTYTPRPTWEICADALGGSERWAEVSSDLSSQQLLELVLTELGVVPDVEEKEVVLPLVTTQSIADDIPECLHYEGDFKKTVLQKAEAVRAIKDVWKEKVTEDDEKEERSSLAEFLHRHLDRQHGERAGDWAYSLLQACQQHHQDDLIGLFYDILTGKVDESVYHGQTQMLSHLLKELIQSDTTESGMLTNQEFSEALKRAFPLKEEQDIEELVTAAQTELGNSDGGISYQALYTEDSDGKHRDFLSLVKRQRGEERHRYVSQLRDQLGEKSMVEMEDLKMAFKNIDPNLGQAMLERYLALAFQTLPTQLEESPAALDTDLALQRLLMADLNRTGPPQDPV</sequence>
<keyword evidence="1 2" id="KW-0175">Coiled coil</keyword>
<feature type="domain" description="Translin-associated factor X-interacting protein 1 N-terminal" evidence="4">
    <location>
        <begin position="104"/>
        <end position="213"/>
    </location>
</feature>
<dbReference type="GO" id="GO:0005737">
    <property type="term" value="C:cytoplasm"/>
    <property type="evidence" value="ECO:0007669"/>
    <property type="project" value="TreeGrafter"/>
</dbReference>
<reference evidence="5" key="1">
    <citation type="journal article" date="2023" name="Science">
        <title>Genome structures resolve the early diversification of teleost fishes.</title>
        <authorList>
            <person name="Parey E."/>
            <person name="Louis A."/>
            <person name="Montfort J."/>
            <person name="Bouchez O."/>
            <person name="Roques C."/>
            <person name="Iampietro C."/>
            <person name="Lluch J."/>
            <person name="Castinel A."/>
            <person name="Donnadieu C."/>
            <person name="Desvignes T."/>
            <person name="Floi Bucao C."/>
            <person name="Jouanno E."/>
            <person name="Wen M."/>
            <person name="Mejri S."/>
            <person name="Dirks R."/>
            <person name="Jansen H."/>
            <person name="Henkel C."/>
            <person name="Chen W.J."/>
            <person name="Zahm M."/>
            <person name="Cabau C."/>
            <person name="Klopp C."/>
            <person name="Thompson A.W."/>
            <person name="Robinson-Rechavi M."/>
            <person name="Braasch I."/>
            <person name="Lecointre G."/>
            <person name="Bobe J."/>
            <person name="Postlethwait J.H."/>
            <person name="Berthelot C."/>
            <person name="Roest Crollius H."/>
            <person name="Guiguen Y."/>
        </authorList>
    </citation>
    <scope>NUCLEOTIDE SEQUENCE</scope>
    <source>
        <strain evidence="5">Concon-B</strain>
    </source>
</reference>
<proteinExistence type="predicted"/>
<feature type="region of interest" description="Disordered" evidence="3">
    <location>
        <begin position="1"/>
        <end position="50"/>
    </location>
</feature>
<protein>
    <recommendedName>
        <fullName evidence="4">Translin-associated factor X-interacting protein 1 N-terminal domain-containing protein</fullName>
    </recommendedName>
</protein>
<name>A0A9Q1DJ91_CONCO</name>
<evidence type="ECO:0000313" key="6">
    <source>
        <dbReference type="Proteomes" id="UP001152803"/>
    </source>
</evidence>
<accession>A0A9Q1DJ91</accession>
<keyword evidence="6" id="KW-1185">Reference proteome</keyword>
<evidence type="ECO:0000256" key="3">
    <source>
        <dbReference type="SAM" id="MobiDB-lite"/>
    </source>
</evidence>
<evidence type="ECO:0000256" key="2">
    <source>
        <dbReference type="SAM" id="Coils"/>
    </source>
</evidence>
<dbReference type="InterPro" id="IPR032755">
    <property type="entry name" value="TSNAXIP1_N"/>
</dbReference>
<dbReference type="AlphaFoldDB" id="A0A9Q1DJ91"/>
<comment type="caution">
    <text evidence="5">The sequence shown here is derived from an EMBL/GenBank/DDBJ whole genome shotgun (WGS) entry which is preliminary data.</text>
</comment>
<evidence type="ECO:0000256" key="1">
    <source>
        <dbReference type="ARBA" id="ARBA00023054"/>
    </source>
</evidence>
<feature type="coiled-coil region" evidence="2">
    <location>
        <begin position="279"/>
        <end position="357"/>
    </location>
</feature>
<feature type="coiled-coil region" evidence="2">
    <location>
        <begin position="189"/>
        <end position="230"/>
    </location>
</feature>
<dbReference type="Pfam" id="PF15739">
    <property type="entry name" value="TSNAXIP1_N"/>
    <property type="match status" value="1"/>
</dbReference>
<gene>
    <name evidence="5" type="ORF">COCON_G00107370</name>
</gene>
<dbReference type="PANTHER" id="PTHR16306:SF0">
    <property type="entry name" value="TRANSLIN-ASSOCIATED FACTOR X-INTERACTING PROTEIN 1"/>
    <property type="match status" value="1"/>
</dbReference>
<evidence type="ECO:0000259" key="4">
    <source>
        <dbReference type="Pfam" id="PF15739"/>
    </source>
</evidence>
<evidence type="ECO:0000313" key="5">
    <source>
        <dbReference type="EMBL" id="KAJ8271878.1"/>
    </source>
</evidence>
<dbReference type="PANTHER" id="PTHR16306">
    <property type="entry name" value="TRANSLIN-ASSOCIATED FACTOR X-INTERACTING PROTEIN 1"/>
    <property type="match status" value="1"/>
</dbReference>
<dbReference type="Proteomes" id="UP001152803">
    <property type="component" value="Unassembled WGS sequence"/>
</dbReference>